<keyword evidence="1" id="KW-0732">Signal</keyword>
<evidence type="ECO:0000313" key="3">
    <source>
        <dbReference type="Proteomes" id="UP000476411"/>
    </source>
</evidence>
<evidence type="ECO:0000256" key="1">
    <source>
        <dbReference type="SAM" id="SignalP"/>
    </source>
</evidence>
<dbReference type="KEGG" id="chih:GWR21_27420"/>
<dbReference type="RefSeq" id="WP_162334906.1">
    <property type="nucleotide sequence ID" value="NZ_CP048113.1"/>
</dbReference>
<sequence>MKRVLFLAAIAVTLFSACSKNEKNITDPIAVNGFNINSGDPIDTRFGFRANWNPITEGGTFVVSSVNINDPAFTGKITGVLMEIETFVDGQTYKYMSKEDAAYDKTKHFSVAPTGLDVDFQNGTFVSGTGTQLSELRSGSVTVKKSSDNTYSLKYILDYSDAVITGTFTGPMPEVNK</sequence>
<keyword evidence="3" id="KW-1185">Reference proteome</keyword>
<reference evidence="2 3" key="1">
    <citation type="submission" date="2020-01" db="EMBL/GenBank/DDBJ databases">
        <title>Complete genome sequence of Chitinophaga sp. H33E-04 isolated from quinoa roots.</title>
        <authorList>
            <person name="Weon H.-Y."/>
            <person name="Lee S.A."/>
        </authorList>
    </citation>
    <scope>NUCLEOTIDE SEQUENCE [LARGE SCALE GENOMIC DNA]</scope>
    <source>
        <strain evidence="2 3">H33E-04</strain>
    </source>
</reference>
<gene>
    <name evidence="2" type="ORF">GWR21_27420</name>
</gene>
<feature type="signal peptide" evidence="1">
    <location>
        <begin position="1"/>
        <end position="19"/>
    </location>
</feature>
<organism evidence="2 3">
    <name type="scientific">Chitinophaga agri</name>
    <dbReference type="NCBI Taxonomy" id="2703787"/>
    <lineage>
        <taxon>Bacteria</taxon>
        <taxon>Pseudomonadati</taxon>
        <taxon>Bacteroidota</taxon>
        <taxon>Chitinophagia</taxon>
        <taxon>Chitinophagales</taxon>
        <taxon>Chitinophagaceae</taxon>
        <taxon>Chitinophaga</taxon>
    </lineage>
</organism>
<dbReference type="EMBL" id="CP048113">
    <property type="protein sequence ID" value="QHS63183.1"/>
    <property type="molecule type" value="Genomic_DNA"/>
</dbReference>
<proteinExistence type="predicted"/>
<dbReference type="Proteomes" id="UP000476411">
    <property type="component" value="Chromosome"/>
</dbReference>
<dbReference type="PROSITE" id="PS51257">
    <property type="entry name" value="PROKAR_LIPOPROTEIN"/>
    <property type="match status" value="1"/>
</dbReference>
<evidence type="ECO:0000313" key="2">
    <source>
        <dbReference type="EMBL" id="QHS63183.1"/>
    </source>
</evidence>
<dbReference type="AlphaFoldDB" id="A0A6B9ZQH0"/>
<name>A0A6B9ZQH0_9BACT</name>
<protein>
    <submittedName>
        <fullName evidence="2">Uncharacterized protein</fullName>
    </submittedName>
</protein>
<accession>A0A6B9ZQH0</accession>
<feature type="chain" id="PRO_5025588080" evidence="1">
    <location>
        <begin position="20"/>
        <end position="177"/>
    </location>
</feature>